<reference evidence="6" key="4">
    <citation type="submission" date="2021-02" db="EMBL/GenBank/DDBJ databases">
        <title>Aspergillus luchuensis mut. kawachii IFO 4304 genome sequence.</title>
        <authorList>
            <person name="Mori K."/>
            <person name="Kadooka C."/>
            <person name="Goto M."/>
            <person name="Futagami T."/>
        </authorList>
    </citation>
    <scope>NUCLEOTIDE SEQUENCE</scope>
    <source>
        <strain evidence="6">IFO 4308</strain>
    </source>
</reference>
<dbReference type="EMBL" id="BCWF01000021">
    <property type="protein sequence ID" value="GAT26879.1"/>
    <property type="molecule type" value="Genomic_DNA"/>
</dbReference>
<evidence type="ECO:0000256" key="1">
    <source>
        <dbReference type="ARBA" id="ARBA00022676"/>
    </source>
</evidence>
<evidence type="ECO:0000259" key="5">
    <source>
        <dbReference type="Pfam" id="PF13579"/>
    </source>
</evidence>
<dbReference type="SUPFAM" id="SSF53756">
    <property type="entry name" value="UDP-Glycosyltransferase/glycogen phosphorylase"/>
    <property type="match status" value="1"/>
</dbReference>
<organism evidence="7 8">
    <name type="scientific">Aspergillus kawachii</name>
    <name type="common">White koji mold</name>
    <name type="synonym">Aspergillus awamori var. kawachi</name>
    <dbReference type="NCBI Taxonomy" id="1069201"/>
    <lineage>
        <taxon>Eukaryota</taxon>
        <taxon>Fungi</taxon>
        <taxon>Dikarya</taxon>
        <taxon>Ascomycota</taxon>
        <taxon>Pezizomycotina</taxon>
        <taxon>Eurotiomycetes</taxon>
        <taxon>Eurotiomycetidae</taxon>
        <taxon>Eurotiales</taxon>
        <taxon>Aspergillaceae</taxon>
        <taxon>Aspergillus</taxon>
        <taxon>Aspergillus subgen. Circumdati</taxon>
    </lineage>
</organism>
<feature type="domain" description="Glycosyl transferase family 1" evidence="4">
    <location>
        <begin position="230"/>
        <end position="396"/>
    </location>
</feature>
<dbReference type="EMBL" id="AP024426">
    <property type="protein sequence ID" value="BCR96081.1"/>
    <property type="molecule type" value="Genomic_DNA"/>
</dbReference>
<dbReference type="GO" id="GO:0016757">
    <property type="term" value="F:glycosyltransferase activity"/>
    <property type="evidence" value="ECO:0007669"/>
    <property type="project" value="UniProtKB-KW"/>
</dbReference>
<keyword evidence="3" id="KW-0472">Membrane</keyword>
<dbReference type="InterPro" id="IPR001296">
    <property type="entry name" value="Glyco_trans_1"/>
</dbReference>
<keyword evidence="1" id="KW-0328">Glycosyltransferase</keyword>
<dbReference type="AlphaFoldDB" id="A0A146FNF6"/>
<feature type="region of interest" description="Disordered" evidence="2">
    <location>
        <begin position="56"/>
        <end position="83"/>
    </location>
</feature>
<dbReference type="Proteomes" id="UP000075230">
    <property type="component" value="Unassembled WGS sequence"/>
</dbReference>
<reference evidence="6" key="3">
    <citation type="submission" date="2021-01" db="EMBL/GenBank/DDBJ databases">
        <authorList>
            <consortium name="Aspergillus luchuensis mut. kawachii IFO 4304 genome sequencing consortium"/>
            <person name="Kazuki M."/>
            <person name="Futagami T."/>
        </authorList>
    </citation>
    <scope>NUCLEOTIDE SEQUENCE</scope>
    <source>
        <strain evidence="6">IFO 4308</strain>
    </source>
</reference>
<dbReference type="Proteomes" id="UP000661280">
    <property type="component" value="Chromosome 2"/>
</dbReference>
<evidence type="ECO:0000313" key="7">
    <source>
        <dbReference type="EMBL" id="GAT26879.1"/>
    </source>
</evidence>
<evidence type="ECO:0000313" key="8">
    <source>
        <dbReference type="Proteomes" id="UP000075230"/>
    </source>
</evidence>
<keyword evidence="3" id="KW-1133">Transmembrane helix</keyword>
<proteinExistence type="predicted"/>
<sequence>MPSFPPPSEDFPSILKGKRILLTTESLGPVNGVSRTTGKLIEYLRRNGVELAVVAPQFTSPPPPSSSPSQHHQTHEEETATTIRLPGYPLPYNPDLTLVYPFHLTTTIYPQTFTPDLIYIASPASLGFQLLLQLRQLHNPQPTLLNYQTDLSSYSSIIFPRPLSIFAVWLLSLVEGYLFRTPCIHTIFYPCSDVLSYLRSTNTPIHRTHRLGRGVDTGLFNPSRRSQSLRDTLAPNGEAILLTVCRIAPEKGFEFLAEAITHLLSSTKIPFKMVIVGGNANPTVTARIQSLFHHISSHVIFLGFKTGVELARIYASADIFLHCSVTETFGLVVLEAMASGVPVIARDQGGPSDIVRNQETGYLVPVAEGDVGVFSGLVGEMLRDGRLRGRLGRGARVFAEDMTWERINRRVVGRMVDALEANGGRDEERALLGGNRAKVSFWERVKLGIAVAVVYVMWMVAVVPLIVHGSRIVPRVLGRVPLLGRWVGRGSAAAAAA</sequence>
<protein>
    <submittedName>
        <fullName evidence="7">Glycosyl transferase</fullName>
    </submittedName>
</protein>
<dbReference type="VEuPathDB" id="FungiDB:ASPFODRAFT_39419"/>
<keyword evidence="3" id="KW-0812">Transmembrane</keyword>
<keyword evidence="7" id="KW-0808">Transferase</keyword>
<evidence type="ECO:0000313" key="9">
    <source>
        <dbReference type="Proteomes" id="UP000661280"/>
    </source>
</evidence>
<dbReference type="CDD" id="cd03814">
    <property type="entry name" value="GT4-like"/>
    <property type="match status" value="1"/>
</dbReference>
<gene>
    <name evidence="6" type="ORF">AKAW2_21021A</name>
    <name evidence="7" type="ORF">RIB2604_02105620</name>
</gene>
<accession>A0A146FNF6</accession>
<evidence type="ECO:0000313" key="6">
    <source>
        <dbReference type="EMBL" id="BCR96081.1"/>
    </source>
</evidence>
<dbReference type="KEGG" id="aluc:AKAW2_21021A"/>
<name>A0A146FNF6_ASPKA</name>
<dbReference type="Pfam" id="PF00534">
    <property type="entry name" value="Glycos_transf_1"/>
    <property type="match status" value="1"/>
</dbReference>
<dbReference type="OrthoDB" id="512920at2759"/>
<evidence type="ECO:0000256" key="3">
    <source>
        <dbReference type="SAM" id="Phobius"/>
    </source>
</evidence>
<feature type="transmembrane region" description="Helical" evidence="3">
    <location>
        <begin position="447"/>
        <end position="467"/>
    </location>
</feature>
<dbReference type="Pfam" id="PF13579">
    <property type="entry name" value="Glyco_trans_4_4"/>
    <property type="match status" value="1"/>
</dbReference>
<dbReference type="GeneID" id="64957406"/>
<evidence type="ECO:0000256" key="2">
    <source>
        <dbReference type="SAM" id="MobiDB-lite"/>
    </source>
</evidence>
<dbReference type="InterPro" id="IPR050194">
    <property type="entry name" value="Glycosyltransferase_grp1"/>
</dbReference>
<dbReference type="Gene3D" id="3.40.50.2000">
    <property type="entry name" value="Glycogen Phosphorylase B"/>
    <property type="match status" value="2"/>
</dbReference>
<dbReference type="PANTHER" id="PTHR45947">
    <property type="entry name" value="SULFOQUINOVOSYL TRANSFERASE SQD2"/>
    <property type="match status" value="1"/>
</dbReference>
<evidence type="ECO:0000259" key="4">
    <source>
        <dbReference type="Pfam" id="PF00534"/>
    </source>
</evidence>
<reference evidence="8" key="2">
    <citation type="submission" date="2016-02" db="EMBL/GenBank/DDBJ databases">
        <title>Genome sequencing of Aspergillus luchuensis NBRC 4314.</title>
        <authorList>
            <person name="Yamada O."/>
        </authorList>
    </citation>
    <scope>NUCLEOTIDE SEQUENCE [LARGE SCALE GENOMIC DNA]</scope>
    <source>
        <strain evidence="8">RIB 2604</strain>
    </source>
</reference>
<dbReference type="PANTHER" id="PTHR45947:SF3">
    <property type="entry name" value="SULFOQUINOVOSYL TRANSFERASE SQD2"/>
    <property type="match status" value="1"/>
</dbReference>
<feature type="domain" description="Glycosyltransferase subfamily 4-like N-terminal" evidence="5">
    <location>
        <begin position="31"/>
        <end position="212"/>
    </location>
</feature>
<keyword evidence="9" id="KW-1185">Reference proteome</keyword>
<dbReference type="RefSeq" id="XP_041539847.1">
    <property type="nucleotide sequence ID" value="XM_041685799.1"/>
</dbReference>
<reference evidence="7 8" key="1">
    <citation type="journal article" date="2016" name="DNA Res.">
        <title>Genome sequence of Aspergillus luchuensis NBRC 4314.</title>
        <authorList>
            <person name="Yamada O."/>
            <person name="Machida M."/>
            <person name="Hosoyama A."/>
            <person name="Goto M."/>
            <person name="Takahashi T."/>
            <person name="Futagami T."/>
            <person name="Yamagata Y."/>
            <person name="Takeuchi M."/>
            <person name="Kobayashi T."/>
            <person name="Koike H."/>
            <person name="Abe K."/>
            <person name="Asai K."/>
            <person name="Arita M."/>
            <person name="Fujita N."/>
            <person name="Fukuda K."/>
            <person name="Higa K."/>
            <person name="Horikawa H."/>
            <person name="Ishikawa T."/>
            <person name="Jinno K."/>
            <person name="Kato Y."/>
            <person name="Kirimura K."/>
            <person name="Mizutani O."/>
            <person name="Nakasone K."/>
            <person name="Sano M."/>
            <person name="Shiraishi Y."/>
            <person name="Tsukahara M."/>
            <person name="Gomi K."/>
        </authorList>
    </citation>
    <scope>NUCLEOTIDE SEQUENCE [LARGE SCALE GENOMIC DNA]</scope>
    <source>
        <strain evidence="7 8">RIB 2604</strain>
    </source>
</reference>
<dbReference type="InterPro" id="IPR028098">
    <property type="entry name" value="Glyco_trans_4-like_N"/>
</dbReference>